<keyword evidence="13" id="KW-1185">Reference proteome</keyword>
<feature type="transmembrane region" description="Helical" evidence="9">
    <location>
        <begin position="57"/>
        <end position="74"/>
    </location>
</feature>
<dbReference type="AlphaFoldDB" id="A0A949TXS4"/>
<feature type="transmembrane region" description="Helical" evidence="9">
    <location>
        <begin position="20"/>
        <end position="37"/>
    </location>
</feature>
<dbReference type="PANTHER" id="PTHR43394:SF1">
    <property type="entry name" value="ATP-BINDING CASSETTE SUB-FAMILY B MEMBER 10, MITOCHONDRIAL"/>
    <property type="match status" value="1"/>
</dbReference>
<accession>A0A949TXS4</accession>
<proteinExistence type="predicted"/>
<evidence type="ECO:0000256" key="1">
    <source>
        <dbReference type="ARBA" id="ARBA00004651"/>
    </source>
</evidence>
<dbReference type="Pfam" id="PF00005">
    <property type="entry name" value="ABC_tran"/>
    <property type="match status" value="1"/>
</dbReference>
<dbReference type="GO" id="GO:0016887">
    <property type="term" value="F:ATP hydrolysis activity"/>
    <property type="evidence" value="ECO:0007669"/>
    <property type="project" value="InterPro"/>
</dbReference>
<keyword evidence="5" id="KW-0547">Nucleotide-binding</keyword>
<dbReference type="GO" id="GO:0015421">
    <property type="term" value="F:ABC-type oligopeptide transporter activity"/>
    <property type="evidence" value="ECO:0007669"/>
    <property type="project" value="TreeGrafter"/>
</dbReference>
<evidence type="ECO:0000256" key="9">
    <source>
        <dbReference type="SAM" id="Phobius"/>
    </source>
</evidence>
<protein>
    <submittedName>
        <fullName evidence="12">ABC transporter ATP-binding protein</fullName>
    </submittedName>
</protein>
<feature type="domain" description="ABC transmembrane type-1" evidence="11">
    <location>
        <begin position="19"/>
        <end position="301"/>
    </location>
</feature>
<dbReference type="FunFam" id="3.40.50.300:FF:000221">
    <property type="entry name" value="Multidrug ABC transporter ATP-binding protein"/>
    <property type="match status" value="1"/>
</dbReference>
<keyword evidence="2" id="KW-0813">Transport</keyword>
<keyword evidence="4 9" id="KW-0812">Transmembrane</keyword>
<evidence type="ECO:0000256" key="5">
    <source>
        <dbReference type="ARBA" id="ARBA00022741"/>
    </source>
</evidence>
<dbReference type="Proteomes" id="UP000694308">
    <property type="component" value="Unassembled WGS sequence"/>
</dbReference>
<dbReference type="EMBL" id="JAEEGC010000049">
    <property type="protein sequence ID" value="MBV7273535.1"/>
    <property type="molecule type" value="Genomic_DNA"/>
</dbReference>
<dbReference type="Pfam" id="PF00664">
    <property type="entry name" value="ABC_membrane"/>
    <property type="match status" value="1"/>
</dbReference>
<dbReference type="InterPro" id="IPR039421">
    <property type="entry name" value="Type_1_exporter"/>
</dbReference>
<dbReference type="InterPro" id="IPR003593">
    <property type="entry name" value="AAA+_ATPase"/>
</dbReference>
<dbReference type="PROSITE" id="PS00211">
    <property type="entry name" value="ABC_TRANSPORTER_1"/>
    <property type="match status" value="1"/>
</dbReference>
<dbReference type="InterPro" id="IPR017871">
    <property type="entry name" value="ABC_transporter-like_CS"/>
</dbReference>
<dbReference type="SMART" id="SM00382">
    <property type="entry name" value="AAA"/>
    <property type="match status" value="1"/>
</dbReference>
<evidence type="ECO:0000313" key="12">
    <source>
        <dbReference type="EMBL" id="MBV7273535.1"/>
    </source>
</evidence>
<gene>
    <name evidence="12" type="ORF">I6U48_11505</name>
</gene>
<comment type="caution">
    <text evidence="12">The sequence shown here is derived from an EMBL/GenBank/DDBJ whole genome shotgun (WGS) entry which is preliminary data.</text>
</comment>
<dbReference type="InterPro" id="IPR011527">
    <property type="entry name" value="ABC1_TM_dom"/>
</dbReference>
<dbReference type="CDD" id="cd18541">
    <property type="entry name" value="ABC_6TM_TmrB_like"/>
    <property type="match status" value="1"/>
</dbReference>
<dbReference type="GO" id="GO:0005886">
    <property type="term" value="C:plasma membrane"/>
    <property type="evidence" value="ECO:0007669"/>
    <property type="project" value="UniProtKB-SubCell"/>
</dbReference>
<evidence type="ECO:0000256" key="6">
    <source>
        <dbReference type="ARBA" id="ARBA00022840"/>
    </source>
</evidence>
<dbReference type="InterPro" id="IPR003439">
    <property type="entry name" value="ABC_transporter-like_ATP-bd"/>
</dbReference>
<evidence type="ECO:0000313" key="13">
    <source>
        <dbReference type="Proteomes" id="UP000694308"/>
    </source>
</evidence>
<keyword evidence="6 12" id="KW-0067">ATP-binding</keyword>
<organism evidence="12 13">
    <name type="scientific">Clostridium thailandense</name>
    <dbReference type="NCBI Taxonomy" id="2794346"/>
    <lineage>
        <taxon>Bacteria</taxon>
        <taxon>Bacillati</taxon>
        <taxon>Bacillota</taxon>
        <taxon>Clostridia</taxon>
        <taxon>Eubacteriales</taxon>
        <taxon>Clostridiaceae</taxon>
        <taxon>Clostridium</taxon>
    </lineage>
</organism>
<keyword evidence="3" id="KW-1003">Cell membrane</keyword>
<evidence type="ECO:0000256" key="8">
    <source>
        <dbReference type="ARBA" id="ARBA00023136"/>
    </source>
</evidence>
<evidence type="ECO:0000256" key="7">
    <source>
        <dbReference type="ARBA" id="ARBA00022989"/>
    </source>
</evidence>
<evidence type="ECO:0000256" key="3">
    <source>
        <dbReference type="ARBA" id="ARBA00022475"/>
    </source>
</evidence>
<feature type="transmembrane region" description="Helical" evidence="9">
    <location>
        <begin position="160"/>
        <end position="180"/>
    </location>
</feature>
<evidence type="ECO:0000256" key="2">
    <source>
        <dbReference type="ARBA" id="ARBA00022448"/>
    </source>
</evidence>
<keyword evidence="7 9" id="KW-1133">Transmembrane helix</keyword>
<reference evidence="12" key="1">
    <citation type="submission" date="2020-12" db="EMBL/GenBank/DDBJ databases">
        <title>Clostridium thailandense sp. nov., a novel acetogenic bacterium isolated from peat land soil in Thailand.</title>
        <authorList>
            <person name="Chaikitkaew S."/>
            <person name="Birkeland N.K."/>
        </authorList>
    </citation>
    <scope>NUCLEOTIDE SEQUENCE</scope>
    <source>
        <strain evidence="12">PL3</strain>
    </source>
</reference>
<name>A0A949TXS4_9CLOT</name>
<dbReference type="PANTHER" id="PTHR43394">
    <property type="entry name" value="ATP-DEPENDENT PERMEASE MDL1, MITOCHONDRIAL"/>
    <property type="match status" value="1"/>
</dbReference>
<dbReference type="PROSITE" id="PS50893">
    <property type="entry name" value="ABC_TRANSPORTER_2"/>
    <property type="match status" value="1"/>
</dbReference>
<evidence type="ECO:0000256" key="4">
    <source>
        <dbReference type="ARBA" id="ARBA00022692"/>
    </source>
</evidence>
<evidence type="ECO:0000259" key="10">
    <source>
        <dbReference type="PROSITE" id="PS50893"/>
    </source>
</evidence>
<feature type="transmembrane region" description="Helical" evidence="9">
    <location>
        <begin position="241"/>
        <end position="261"/>
    </location>
</feature>
<feature type="transmembrane region" description="Helical" evidence="9">
    <location>
        <begin position="135"/>
        <end position="154"/>
    </location>
</feature>
<sequence>MSGRIKKFVFKNKKRYIKGIVALLIINLLQISIPIITGKLIDGIQFGSINISNISKYPLFIFIIAAAVFILNYFTRLQIMGASIIFQYETGKEIFRRLEKLSMSFFSRKTIGELMALSVNDVKAVRVALSRGTNLIIDTFFLMVLSIIAMSKTINMRLALIAFIPIPILIFIVAKFGLIINKKFRKVQESFSDLTEKVQENVSGIRVIKAFVQEQEEARNFKVINKKNYETNIELVKVWGIFYPLIEFISSISYLFVLVYGSSLVLKKQITIGDFIAVNSYIGVLVRPIKFIGVIVNTIQKGKASSDRIENLFDEKTEIFDEKEEELDLNNSKLRGKIEFRDLTFSYNNKFKPVLKNINLTIEPGKTTAVVGKIGSGKSTLGSLILRLYNPEQKGQLLIDGIDITEIPIEKLRHNIGYVPQDNFLFSQSIKYNIGFSEDSYDIKDIEESAHISQVYDNIMDFPNKFDTVLGERGVNVSGGQKQRISIARAIIKKPSILIFDDCLSAVDTNTEKNILDGLKEICKSSACIIISHRISSIKHADEIIVLNKGSIIERGSHAELIKIEGLYYRMYKKQISQEESEEL</sequence>
<feature type="domain" description="ABC transporter" evidence="10">
    <location>
        <begin position="338"/>
        <end position="574"/>
    </location>
</feature>
<keyword evidence="8 9" id="KW-0472">Membrane</keyword>
<dbReference type="RefSeq" id="WP_218320605.1">
    <property type="nucleotide sequence ID" value="NZ_JAEEGC010000049.1"/>
</dbReference>
<comment type="subcellular location">
    <subcellularLocation>
        <location evidence="1">Cell membrane</location>
        <topology evidence="1">Multi-pass membrane protein</topology>
    </subcellularLocation>
</comment>
<dbReference type="PROSITE" id="PS50929">
    <property type="entry name" value="ABC_TM1F"/>
    <property type="match status" value="1"/>
</dbReference>
<dbReference type="GO" id="GO:0005524">
    <property type="term" value="F:ATP binding"/>
    <property type="evidence" value="ECO:0007669"/>
    <property type="project" value="UniProtKB-KW"/>
</dbReference>
<evidence type="ECO:0000259" key="11">
    <source>
        <dbReference type="PROSITE" id="PS50929"/>
    </source>
</evidence>